<dbReference type="SMART" id="SM00248">
    <property type="entry name" value="ANK"/>
    <property type="match status" value="4"/>
</dbReference>
<dbReference type="AlphaFoldDB" id="A0AAV2STW0"/>
<sequence>MESFRFLIVLIFIRASVAVNDVNLKLWNAAYSGNKTAVVSTLSAGGDPSWQNPSEHDRTALIKAAIRNHADITRILLEAGADIEKENDHSQTAMQEAAWRGNTETITVLINHKADVNSLDQYGATPLIRTAQKGHLAATMELINAGANVTIAENNGDTALHNAIYSNSTQIARLLLQKGANANKRNNKGQTPADLARDKGYRQLADTIDNFTPVTNTTTTVSLTETTATVALSETTATVALTETTTTVSLTEATTTVALTAPTGQPTTPTFMSQYGLITIAAVCGTVIASFVCIFLVVRYRLSLRHDQGHNEDAQPQDSRVICKGPGACSLCERCE</sequence>
<evidence type="ECO:0000256" key="2">
    <source>
        <dbReference type="ARBA" id="ARBA00023043"/>
    </source>
</evidence>
<evidence type="ECO:0008006" key="8">
    <source>
        <dbReference type="Google" id="ProtNLM"/>
    </source>
</evidence>
<dbReference type="SUPFAM" id="SSF48403">
    <property type="entry name" value="Ankyrin repeat"/>
    <property type="match status" value="1"/>
</dbReference>
<feature type="signal peptide" evidence="5">
    <location>
        <begin position="1"/>
        <end position="18"/>
    </location>
</feature>
<evidence type="ECO:0000313" key="6">
    <source>
        <dbReference type="EMBL" id="CAL4248424.1"/>
    </source>
</evidence>
<feature type="chain" id="PRO_5043438800" description="Ankyrin repeat protein" evidence="5">
    <location>
        <begin position="19"/>
        <end position="336"/>
    </location>
</feature>
<dbReference type="EMBL" id="CAXKWB010152639">
    <property type="protein sequence ID" value="CAL4248424.1"/>
    <property type="molecule type" value="Genomic_DNA"/>
</dbReference>
<comment type="caution">
    <text evidence="6">The sequence shown here is derived from an EMBL/GenBank/DDBJ whole genome shotgun (WGS) entry which is preliminary data.</text>
</comment>
<name>A0AAV2STW0_MEGNR</name>
<gene>
    <name evidence="6" type="ORF">MNOR_LOCUS41436</name>
</gene>
<feature type="repeat" description="ANK" evidence="3">
    <location>
        <begin position="155"/>
        <end position="187"/>
    </location>
</feature>
<keyword evidence="1" id="KW-0677">Repeat</keyword>
<evidence type="ECO:0000256" key="5">
    <source>
        <dbReference type="SAM" id="SignalP"/>
    </source>
</evidence>
<keyword evidence="4" id="KW-0812">Transmembrane</keyword>
<keyword evidence="7" id="KW-1185">Reference proteome</keyword>
<dbReference type="Gene3D" id="1.25.40.20">
    <property type="entry name" value="Ankyrin repeat-containing domain"/>
    <property type="match status" value="2"/>
</dbReference>
<proteinExistence type="predicted"/>
<protein>
    <recommendedName>
        <fullName evidence="8">Ankyrin repeat protein</fullName>
    </recommendedName>
</protein>
<dbReference type="InterPro" id="IPR002110">
    <property type="entry name" value="Ankyrin_rpt"/>
</dbReference>
<dbReference type="Proteomes" id="UP001497623">
    <property type="component" value="Unassembled WGS sequence"/>
</dbReference>
<evidence type="ECO:0000256" key="1">
    <source>
        <dbReference type="ARBA" id="ARBA00022737"/>
    </source>
</evidence>
<keyword evidence="2 3" id="KW-0040">ANK repeat</keyword>
<evidence type="ECO:0000256" key="3">
    <source>
        <dbReference type="PROSITE-ProRule" id="PRU00023"/>
    </source>
</evidence>
<feature type="repeat" description="ANK" evidence="3">
    <location>
        <begin position="56"/>
        <end position="88"/>
    </location>
</feature>
<feature type="transmembrane region" description="Helical" evidence="4">
    <location>
        <begin position="275"/>
        <end position="298"/>
    </location>
</feature>
<dbReference type="Pfam" id="PF12796">
    <property type="entry name" value="Ank_2"/>
    <property type="match status" value="1"/>
</dbReference>
<dbReference type="PROSITE" id="PS50297">
    <property type="entry name" value="ANK_REP_REGION"/>
    <property type="match status" value="3"/>
</dbReference>
<feature type="repeat" description="ANK" evidence="3">
    <location>
        <begin position="89"/>
        <end position="121"/>
    </location>
</feature>
<accession>A0AAV2STW0</accession>
<evidence type="ECO:0000256" key="4">
    <source>
        <dbReference type="SAM" id="Phobius"/>
    </source>
</evidence>
<keyword evidence="4" id="KW-1133">Transmembrane helix</keyword>
<feature type="repeat" description="ANK" evidence="3">
    <location>
        <begin position="122"/>
        <end position="154"/>
    </location>
</feature>
<organism evidence="6 7">
    <name type="scientific">Meganyctiphanes norvegica</name>
    <name type="common">Northern krill</name>
    <name type="synonym">Thysanopoda norvegica</name>
    <dbReference type="NCBI Taxonomy" id="48144"/>
    <lineage>
        <taxon>Eukaryota</taxon>
        <taxon>Metazoa</taxon>
        <taxon>Ecdysozoa</taxon>
        <taxon>Arthropoda</taxon>
        <taxon>Crustacea</taxon>
        <taxon>Multicrustacea</taxon>
        <taxon>Malacostraca</taxon>
        <taxon>Eumalacostraca</taxon>
        <taxon>Eucarida</taxon>
        <taxon>Euphausiacea</taxon>
        <taxon>Euphausiidae</taxon>
        <taxon>Meganyctiphanes</taxon>
    </lineage>
</organism>
<evidence type="ECO:0000313" key="7">
    <source>
        <dbReference type="Proteomes" id="UP001497623"/>
    </source>
</evidence>
<keyword evidence="5" id="KW-0732">Signal</keyword>
<dbReference type="InterPro" id="IPR036770">
    <property type="entry name" value="Ankyrin_rpt-contain_sf"/>
</dbReference>
<reference evidence="6 7" key="1">
    <citation type="submission" date="2024-05" db="EMBL/GenBank/DDBJ databases">
        <authorList>
            <person name="Wallberg A."/>
        </authorList>
    </citation>
    <scope>NUCLEOTIDE SEQUENCE [LARGE SCALE GENOMIC DNA]</scope>
</reference>
<dbReference type="PROSITE" id="PS50088">
    <property type="entry name" value="ANK_REPEAT"/>
    <property type="match status" value="4"/>
</dbReference>
<keyword evidence="4" id="KW-0472">Membrane</keyword>
<dbReference type="Pfam" id="PF00023">
    <property type="entry name" value="Ank"/>
    <property type="match status" value="1"/>
</dbReference>
<dbReference type="PANTHER" id="PTHR24171">
    <property type="entry name" value="ANKYRIN REPEAT DOMAIN-CONTAINING PROTEIN 39-RELATED"/>
    <property type="match status" value="1"/>
</dbReference>